<reference evidence="2" key="1">
    <citation type="submission" date="2021-01" db="EMBL/GenBank/DDBJ databases">
        <authorList>
            <person name="Corre E."/>
            <person name="Pelletier E."/>
            <person name="Niang G."/>
            <person name="Scheremetjew M."/>
            <person name="Finn R."/>
            <person name="Kale V."/>
            <person name="Holt S."/>
            <person name="Cochrane G."/>
            <person name="Meng A."/>
            <person name="Brown T."/>
            <person name="Cohen L."/>
        </authorList>
    </citation>
    <scope>NUCLEOTIDE SEQUENCE</scope>
    <source>
        <strain evidence="2">CCMP1661</strain>
    </source>
</reference>
<dbReference type="AlphaFoldDB" id="A0A7S2V4G2"/>
<organism evidence="2">
    <name type="scientific">Fibrocapsa japonica</name>
    <dbReference type="NCBI Taxonomy" id="94617"/>
    <lineage>
        <taxon>Eukaryota</taxon>
        <taxon>Sar</taxon>
        <taxon>Stramenopiles</taxon>
        <taxon>Ochrophyta</taxon>
        <taxon>Raphidophyceae</taxon>
        <taxon>Chattonellales</taxon>
        <taxon>Chattonellaceae</taxon>
        <taxon>Fibrocapsa</taxon>
    </lineage>
</organism>
<feature type="chain" id="PRO_5031504414" evidence="1">
    <location>
        <begin position="19"/>
        <end position="221"/>
    </location>
</feature>
<protein>
    <submittedName>
        <fullName evidence="2">Uncharacterized protein</fullName>
    </submittedName>
</protein>
<keyword evidence="1" id="KW-0732">Signal</keyword>
<dbReference type="EMBL" id="HBHR01015989">
    <property type="protein sequence ID" value="CAD9867346.1"/>
    <property type="molecule type" value="Transcribed_RNA"/>
</dbReference>
<accession>A0A7S2V4G2</accession>
<evidence type="ECO:0000313" key="2">
    <source>
        <dbReference type="EMBL" id="CAD9867346.1"/>
    </source>
</evidence>
<evidence type="ECO:0000256" key="1">
    <source>
        <dbReference type="SAM" id="SignalP"/>
    </source>
</evidence>
<proteinExistence type="predicted"/>
<gene>
    <name evidence="2" type="ORF">FJAP1339_LOCUS8010</name>
</gene>
<feature type="signal peptide" evidence="1">
    <location>
        <begin position="1"/>
        <end position="18"/>
    </location>
</feature>
<name>A0A7S2V4G2_9STRA</name>
<sequence length="221" mass="24935">MTIITIALITWQLINSNGRNSTSGADFYNIYVIRHAEGKYQPIHKCDPPQHPKLNAEIGMCGDWGDNRCGGDYLIEPGLDRADCIANLNFEGMALLIAQNPLTCHHEGVVKREYQTVLPLSMKKGMPINIDYSRNDEVFLAQDLTLSSRRYELCSNSQTVQSVVISWDHSNIPTLLMELGCDHEMCHTKMKKYDFESIYKLTMSCIDGSFLYVEQSAQGCS</sequence>